<dbReference type="SUPFAM" id="SSF50952">
    <property type="entry name" value="Soluble quinoprotein glucose dehydrogenase"/>
    <property type="match status" value="1"/>
</dbReference>
<gene>
    <name evidence="2" type="ORF">SZ63_09395</name>
</gene>
<dbReference type="InterPro" id="IPR011042">
    <property type="entry name" value="6-blade_b-propeller_TolB-like"/>
</dbReference>
<proteinExistence type="predicted"/>
<accession>A0A0H1R578</accession>
<dbReference type="Pfam" id="PF22807">
    <property type="entry name" value="TrAA12"/>
    <property type="match status" value="1"/>
</dbReference>
<organism evidence="2 3">
    <name type="scientific">Methanoculleus sediminis</name>
    <dbReference type="NCBI Taxonomy" id="1550566"/>
    <lineage>
        <taxon>Archaea</taxon>
        <taxon>Methanobacteriati</taxon>
        <taxon>Methanobacteriota</taxon>
        <taxon>Stenosarchaea group</taxon>
        <taxon>Methanomicrobia</taxon>
        <taxon>Methanomicrobiales</taxon>
        <taxon>Methanomicrobiaceae</taxon>
        <taxon>Methanoculleus</taxon>
    </lineage>
</organism>
<dbReference type="InterPro" id="IPR054539">
    <property type="entry name" value="Beta-prop_PDH"/>
</dbReference>
<dbReference type="RefSeq" id="WP_048184571.1">
    <property type="nucleotide sequence ID" value="NZ_JXOJ01000004.1"/>
</dbReference>
<dbReference type="PANTHER" id="PTHR33546">
    <property type="entry name" value="LARGE, MULTIFUNCTIONAL SECRETED PROTEIN-RELATED"/>
    <property type="match status" value="1"/>
</dbReference>
<feature type="domain" description="Pyrroloquinoline quinone-dependent pyranose dehydrogenase beta-propeller" evidence="1">
    <location>
        <begin position="43"/>
        <end position="376"/>
    </location>
</feature>
<dbReference type="PATRIC" id="fig|1550566.3.peg.2042"/>
<keyword evidence="3" id="KW-1185">Reference proteome</keyword>
<reference evidence="2 3" key="1">
    <citation type="journal article" date="2015" name="Int. J. Syst. Evol. Microbiol.">
        <title>Methanoculleus sediminis sp. nov., a methanogen from sediments near a submarine mud volcano.</title>
        <authorList>
            <person name="Chen S.C."/>
            <person name="Chen M.F."/>
            <person name="Lai M.C."/>
            <person name="Weng C.Y."/>
            <person name="Wu S.Y."/>
            <person name="Lin S."/>
            <person name="Yang T.F."/>
            <person name="Chen P.C."/>
        </authorList>
    </citation>
    <scope>NUCLEOTIDE SEQUENCE [LARGE SCALE GENOMIC DNA]</scope>
    <source>
        <strain evidence="2 3">S3Fa</strain>
    </source>
</reference>
<evidence type="ECO:0000313" key="3">
    <source>
        <dbReference type="Proteomes" id="UP000035301"/>
    </source>
</evidence>
<dbReference type="AlphaFoldDB" id="A0A0H1R578"/>
<dbReference type="InterPro" id="IPR011041">
    <property type="entry name" value="Quinoprot_gluc/sorb_DH_b-prop"/>
</dbReference>
<dbReference type="EMBL" id="JXOJ01000004">
    <property type="protein sequence ID" value="KLK87817.1"/>
    <property type="molecule type" value="Genomic_DNA"/>
</dbReference>
<name>A0A0H1R578_9EURY</name>
<dbReference type="PANTHER" id="PTHR33546:SF1">
    <property type="entry name" value="LARGE, MULTIFUNCTIONAL SECRETED PROTEIN"/>
    <property type="match status" value="1"/>
</dbReference>
<evidence type="ECO:0000259" key="1">
    <source>
        <dbReference type="Pfam" id="PF22807"/>
    </source>
</evidence>
<evidence type="ECO:0000313" key="2">
    <source>
        <dbReference type="EMBL" id="KLK87817.1"/>
    </source>
</evidence>
<dbReference type="Proteomes" id="UP000035301">
    <property type="component" value="Unassembled WGS sequence"/>
</dbReference>
<sequence length="385" mass="41392">MSRRTVLILAAVAVIALLGIAVAVVMPPGGGTAGTLPLDTITLPAGFAIDIYAGNVTGARSMTMTPNGTLFVGSRNAGNVYAIPDRDGDGRGDAVITIASGLDSPNGVAFRNGSLYVAEISRILRYDDIEANLDDPPEPAVVSDAFPDEASHGWKFIAFGPDGNLYIPVGAPCNVCDPEDERFGTIFRMSPNGADLEIYARGIRNTVGFDWHPETGELWFTDNGRDWLGDDIPPDELNRAPEAGMHFGFPYCHGAAIPDPEFGEGRSCAEFTPPEQELGPHVAALGMRFYDGGQFPEDYRNRIFIAEHGSWNRLEPIGYRVTMVELENSTPLSYEVFAEGWLQGSDAWGRPVDVEIANDGSILVSDDRANAVYRITYGGVTSPSG</sequence>
<protein>
    <submittedName>
        <fullName evidence="2">Sorbosone dehydrogenase</fullName>
    </submittedName>
</protein>
<comment type="caution">
    <text evidence="2">The sequence shown here is derived from an EMBL/GenBank/DDBJ whole genome shotgun (WGS) entry which is preliminary data.</text>
</comment>
<dbReference type="STRING" id="1550566.SZ63_09395"/>
<dbReference type="OrthoDB" id="6744at2157"/>
<dbReference type="Gene3D" id="2.120.10.30">
    <property type="entry name" value="TolB, C-terminal domain"/>
    <property type="match status" value="1"/>
</dbReference>